<comment type="function">
    <text evidence="4">Required for high-level post-exponential phase expression of a series of secreted proteins.</text>
</comment>
<protein>
    <submittedName>
        <fullName evidence="8">DNA-binding response regulator</fullName>
    </submittedName>
</protein>
<keyword evidence="3" id="KW-0010">Activator</keyword>
<dbReference type="SMART" id="SM00448">
    <property type="entry name" value="REC"/>
    <property type="match status" value="1"/>
</dbReference>
<dbReference type="EMBL" id="RQZA01000003">
    <property type="protein sequence ID" value="RRD31584.1"/>
    <property type="molecule type" value="Genomic_DNA"/>
</dbReference>
<evidence type="ECO:0000256" key="4">
    <source>
        <dbReference type="ARBA" id="ARBA00037164"/>
    </source>
</evidence>
<reference evidence="8 9" key="1">
    <citation type="submission" date="2018-11" db="EMBL/GenBank/DDBJ databases">
        <title>Genomes From Bacteria Associated with the Canine Oral Cavity: a Test Case for Automated Genome-Based Taxonomic Assignment.</title>
        <authorList>
            <person name="Coil D.A."/>
            <person name="Jospin G."/>
            <person name="Darling A.E."/>
            <person name="Wallis C."/>
            <person name="Davis I.J."/>
            <person name="Harris S."/>
            <person name="Eisen J.A."/>
            <person name="Holcombe L.J."/>
            <person name="O'Flynn C."/>
        </authorList>
    </citation>
    <scope>NUCLEOTIDE SEQUENCE [LARGE SCALE GENOMIC DNA]</scope>
    <source>
        <strain evidence="8 9">OH4621_COT-116</strain>
    </source>
</reference>
<evidence type="ECO:0000259" key="6">
    <source>
        <dbReference type="PROSITE" id="PS50110"/>
    </source>
</evidence>
<dbReference type="Gene3D" id="2.40.50.1020">
    <property type="entry name" value="LytTr DNA-binding domain"/>
    <property type="match status" value="1"/>
</dbReference>
<dbReference type="GO" id="GO:0000156">
    <property type="term" value="F:phosphorelay response regulator activity"/>
    <property type="evidence" value="ECO:0007669"/>
    <property type="project" value="InterPro"/>
</dbReference>
<dbReference type="PANTHER" id="PTHR37299:SF3">
    <property type="entry name" value="STAGE 0 SPORULATION PROTEIN A HOMOLOG"/>
    <property type="match status" value="1"/>
</dbReference>
<feature type="domain" description="HTH LytTR-type" evidence="7">
    <location>
        <begin position="143"/>
        <end position="244"/>
    </location>
</feature>
<keyword evidence="9" id="KW-1185">Reference proteome</keyword>
<dbReference type="SMART" id="SM00850">
    <property type="entry name" value="LytTR"/>
    <property type="match status" value="1"/>
</dbReference>
<accession>A0A3P1VBJ2</accession>
<dbReference type="AlphaFoldDB" id="A0A3P1VBJ2"/>
<feature type="domain" description="Response regulatory" evidence="6">
    <location>
        <begin position="3"/>
        <end position="127"/>
    </location>
</feature>
<dbReference type="Gene3D" id="3.40.50.2300">
    <property type="match status" value="1"/>
</dbReference>
<dbReference type="SUPFAM" id="SSF52172">
    <property type="entry name" value="CheY-like"/>
    <property type="match status" value="1"/>
</dbReference>
<feature type="modified residue" description="4-aspartylphosphate" evidence="5">
    <location>
        <position position="60"/>
    </location>
</feature>
<dbReference type="PROSITE" id="PS50930">
    <property type="entry name" value="HTH_LYTTR"/>
    <property type="match status" value="1"/>
</dbReference>
<dbReference type="Proteomes" id="UP000281771">
    <property type="component" value="Unassembled WGS sequence"/>
</dbReference>
<dbReference type="CDD" id="cd17533">
    <property type="entry name" value="REC_LytTR_AgrA-like"/>
    <property type="match status" value="1"/>
</dbReference>
<dbReference type="InterPro" id="IPR007492">
    <property type="entry name" value="LytTR_DNA-bd_dom"/>
</dbReference>
<name>A0A3P1VBJ2_9STRE</name>
<evidence type="ECO:0000256" key="1">
    <source>
        <dbReference type="ARBA" id="ARBA00022490"/>
    </source>
</evidence>
<dbReference type="InterPro" id="IPR001789">
    <property type="entry name" value="Sig_transdc_resp-reg_receiver"/>
</dbReference>
<dbReference type="PANTHER" id="PTHR37299">
    <property type="entry name" value="TRANSCRIPTIONAL REGULATOR-RELATED"/>
    <property type="match status" value="1"/>
</dbReference>
<dbReference type="InterPro" id="IPR011006">
    <property type="entry name" value="CheY-like_superfamily"/>
</dbReference>
<evidence type="ECO:0000259" key="7">
    <source>
        <dbReference type="PROSITE" id="PS50930"/>
    </source>
</evidence>
<dbReference type="Pfam" id="PF00072">
    <property type="entry name" value="Response_reg"/>
    <property type="match status" value="1"/>
</dbReference>
<dbReference type="Pfam" id="PF04397">
    <property type="entry name" value="LytTR"/>
    <property type="match status" value="1"/>
</dbReference>
<keyword evidence="5" id="KW-0597">Phosphoprotein</keyword>
<dbReference type="GO" id="GO:0003677">
    <property type="term" value="F:DNA binding"/>
    <property type="evidence" value="ECO:0007669"/>
    <property type="project" value="UniProtKB-KW"/>
</dbReference>
<evidence type="ECO:0000256" key="5">
    <source>
        <dbReference type="PROSITE-ProRule" id="PRU00169"/>
    </source>
</evidence>
<gene>
    <name evidence="8" type="ORF">EII38_05025</name>
</gene>
<dbReference type="PROSITE" id="PS50110">
    <property type="entry name" value="RESPONSE_REGULATORY"/>
    <property type="match status" value="1"/>
</dbReference>
<keyword evidence="1" id="KW-0963">Cytoplasm</keyword>
<comment type="caution">
    <text evidence="8">The sequence shown here is derived from an EMBL/GenBank/DDBJ whole genome shotgun (WGS) entry which is preliminary data.</text>
</comment>
<evidence type="ECO:0000256" key="2">
    <source>
        <dbReference type="ARBA" id="ARBA00023012"/>
    </source>
</evidence>
<dbReference type="InterPro" id="IPR046947">
    <property type="entry name" value="LytR-like"/>
</dbReference>
<keyword evidence="2" id="KW-0902">Two-component regulatory system</keyword>
<keyword evidence="8" id="KW-0238">DNA-binding</keyword>
<dbReference type="RefSeq" id="WP_124776563.1">
    <property type="nucleotide sequence ID" value="NZ_RQZA01000003.1"/>
</dbReference>
<organism evidence="8 9">
    <name type="scientific">Streptococcus minor</name>
    <dbReference type="NCBI Taxonomy" id="229549"/>
    <lineage>
        <taxon>Bacteria</taxon>
        <taxon>Bacillati</taxon>
        <taxon>Bacillota</taxon>
        <taxon>Bacilli</taxon>
        <taxon>Lactobacillales</taxon>
        <taxon>Streptococcaceae</taxon>
        <taxon>Streptococcus</taxon>
    </lineage>
</organism>
<evidence type="ECO:0000313" key="9">
    <source>
        <dbReference type="Proteomes" id="UP000281771"/>
    </source>
</evidence>
<proteinExistence type="predicted"/>
<evidence type="ECO:0000256" key="3">
    <source>
        <dbReference type="ARBA" id="ARBA00023159"/>
    </source>
</evidence>
<sequence>MLNIFILEDDHLQQTRLENVIKQSVATNDLKYRHLEIYGKPHQLLEAISEKGNHQLFFLDIEIRGEEQKGMEIAREIRLKDPNAVIVFVSTHSEFMPVTYKYRVSALDFIDKGLPEEEFQDAVTSVLVHAYENVGQTVGADAFVFKSEHSHVQVPFSDILFFETSTTVHKVILYTKTGQLEFYGKVSEIAKSDERLYQSHRAYVVNPQNIVRIDRANHLVYFEGDESCFVSKLKLKGLIERVENP</sequence>
<evidence type="ECO:0000313" key="8">
    <source>
        <dbReference type="EMBL" id="RRD31584.1"/>
    </source>
</evidence>